<evidence type="ECO:0000313" key="1">
    <source>
        <dbReference type="EnsemblMetazoa" id="GPAI044200-PA"/>
    </source>
</evidence>
<dbReference type="AlphaFoldDB" id="A0A1B0AFP4"/>
<sequence>MSMISSYKLLRPTQCLAIIYIKIKCPAKHKAKDGPQLDSSSGNFELILVPVKYYFITTKTYITYLGKNLHPVSRELTHFELETPRNFIVKYSIRDYLEVSNKEDQQVVKKEEETRTSK</sequence>
<reference evidence="1" key="2">
    <citation type="submission" date="2020-05" db="UniProtKB">
        <authorList>
            <consortium name="EnsemblMetazoa"/>
        </authorList>
    </citation>
    <scope>IDENTIFICATION</scope>
    <source>
        <strain evidence="1">IAEA</strain>
    </source>
</reference>
<proteinExistence type="predicted"/>
<dbReference type="VEuPathDB" id="VectorBase:GPAI044200"/>
<dbReference type="Proteomes" id="UP000092445">
    <property type="component" value="Unassembled WGS sequence"/>
</dbReference>
<organism evidence="1 2">
    <name type="scientific">Glossina pallidipes</name>
    <name type="common">Tsetse fly</name>
    <dbReference type="NCBI Taxonomy" id="7398"/>
    <lineage>
        <taxon>Eukaryota</taxon>
        <taxon>Metazoa</taxon>
        <taxon>Ecdysozoa</taxon>
        <taxon>Arthropoda</taxon>
        <taxon>Hexapoda</taxon>
        <taxon>Insecta</taxon>
        <taxon>Pterygota</taxon>
        <taxon>Neoptera</taxon>
        <taxon>Endopterygota</taxon>
        <taxon>Diptera</taxon>
        <taxon>Brachycera</taxon>
        <taxon>Muscomorpha</taxon>
        <taxon>Hippoboscoidea</taxon>
        <taxon>Glossinidae</taxon>
        <taxon>Glossina</taxon>
    </lineage>
</organism>
<accession>A0A1B0AFP4</accession>
<dbReference type="EnsemblMetazoa" id="GPAI044200-RA">
    <property type="protein sequence ID" value="GPAI044200-PA"/>
    <property type="gene ID" value="GPAI044200"/>
</dbReference>
<keyword evidence="2" id="KW-1185">Reference proteome</keyword>
<name>A0A1B0AFP4_GLOPL</name>
<protein>
    <submittedName>
        <fullName evidence="1">Uncharacterized protein</fullName>
    </submittedName>
</protein>
<evidence type="ECO:0000313" key="2">
    <source>
        <dbReference type="Proteomes" id="UP000092445"/>
    </source>
</evidence>
<reference evidence="2" key="1">
    <citation type="submission" date="2014-03" db="EMBL/GenBank/DDBJ databases">
        <authorList>
            <person name="Aksoy S."/>
            <person name="Warren W."/>
            <person name="Wilson R.K."/>
        </authorList>
    </citation>
    <scope>NUCLEOTIDE SEQUENCE [LARGE SCALE GENOMIC DNA]</scope>
    <source>
        <strain evidence="2">IAEA</strain>
    </source>
</reference>